<dbReference type="AlphaFoldDB" id="A0A1T4L1P7"/>
<reference evidence="3 4" key="1">
    <citation type="submission" date="2017-02" db="EMBL/GenBank/DDBJ databases">
        <authorList>
            <person name="Peterson S.W."/>
        </authorList>
    </citation>
    <scope>NUCLEOTIDE SEQUENCE [LARGE SCALE GENOMIC DNA]</scope>
    <source>
        <strain evidence="3 4">USBA 369</strain>
    </source>
</reference>
<feature type="domain" description="AsmA" evidence="2">
    <location>
        <begin position="1"/>
        <end position="113"/>
    </location>
</feature>
<dbReference type="STRING" id="1365950.SAMN05428963_10117"/>
<feature type="region of interest" description="Disordered" evidence="1">
    <location>
        <begin position="1186"/>
        <end position="1260"/>
    </location>
</feature>
<feature type="compositionally biased region" description="Pro residues" evidence="1">
    <location>
        <begin position="1233"/>
        <end position="1249"/>
    </location>
</feature>
<dbReference type="PIRSF" id="PIRSF034039">
    <property type="entry name" value="UCP034039"/>
    <property type="match status" value="1"/>
</dbReference>
<dbReference type="OrthoDB" id="9816380at2"/>
<gene>
    <name evidence="3" type="ORF">SAMN05428963_10117</name>
</gene>
<dbReference type="GO" id="GO:0005886">
    <property type="term" value="C:plasma membrane"/>
    <property type="evidence" value="ECO:0007669"/>
    <property type="project" value="TreeGrafter"/>
</dbReference>
<name>A0A1T4L1P7_9HYPH</name>
<organism evidence="3 4">
    <name type="scientific">Consotaella salsifontis</name>
    <dbReference type="NCBI Taxonomy" id="1365950"/>
    <lineage>
        <taxon>Bacteria</taxon>
        <taxon>Pseudomonadati</taxon>
        <taxon>Pseudomonadota</taxon>
        <taxon>Alphaproteobacteria</taxon>
        <taxon>Hyphomicrobiales</taxon>
        <taxon>Aurantimonadaceae</taxon>
        <taxon>Consotaella</taxon>
    </lineage>
</organism>
<feature type="region of interest" description="Disordered" evidence="1">
    <location>
        <begin position="233"/>
        <end position="268"/>
    </location>
</feature>
<dbReference type="PANTHER" id="PTHR30441">
    <property type="entry name" value="DUF748 DOMAIN-CONTAINING PROTEIN"/>
    <property type="match status" value="1"/>
</dbReference>
<dbReference type="EMBL" id="FUXL01000001">
    <property type="protein sequence ID" value="SJZ48644.1"/>
    <property type="molecule type" value="Genomic_DNA"/>
</dbReference>
<sequence length="1260" mass="131702">MVLALVAALVAPFFIDWSVYRADFEREASRILGRHVVVEGEASARLLPFPSVTFSDVEVRNDAGEIVMTVKRFRMDAELAPYLSGEIRIFSMNLEEPNLVLGLPREGAMEWVFAAPDIPTSATVVLENITIEDGTIVVRNDRTTRIHYLRNVEAHLSARSLQGPLSGEGTLTADGHQLGFSISTGSSGEEGGLPLKVRLDAPEVDAGFVVDGRATMEEGLPQISGSLRVSSPLAAPAPATEGNVFGAAEPDEAATDRSDRVRPGGAVLPPVQATSTIEASADAVDLTDLRVSAGPPKAPYVLTGAGRLNIAPNPSFVLDLEGEQVDVDTLASGETESTAGAVGLDERLEAVRRVLAMVPRPEIPGTIQLSLPVVVVGDTTVREVSVAASPTDAGWSLARLSAELPGRTQLSADGTLDLGPRLRFKGDLLLASRQPAGFSSWLSGAVDPAVRGLNRAGFSAKVDLSEDAQIFNDLEVDVGGNTLKGSLKRSGASGQRALNARLYGGAANLDAIQAFSKLFTGQTDSLAEASRYNVAFSAGPVSYKGASARAVAAEFSYDGNRLSVSRLSVDDLAGSDLSASGELSGLRANPQGDLSISVESERPEAIIDFLSQRLPESPVLPVLARRAPSFGPLRLKARLRTDEHTSNGVPALRITVAGSAGGTRIDSSIALENGFAIATESGRYGVNLGLTNDDPPQLLTQLGFDALPVDVPAPLSLQLSLSGEKTGPAMLSAALRAPGSELAANGTVEISAEGIDSLEASLIARSEDFASWLLAGGGFLGQTADLSMPVDMTADISWYKGDWTLDGWQGSLAGVTVAGALRKTEEGPVTGDLRLSELSLPWLAELVYGRPPLDPDGGWSSAGFGSPFPLPDADLDLSVQRFDLGGASAVAGLSAHLSNDASQLLLSDAKGGIGTAEIAGSLALKNVNGVGGFSMTAKGSGIALDRLFLGQDDGSIPGTFGGEIALDATGQSYRAMLSAMTGAGEVEVRDAALPGIAPTMFGPIVAAADKEGFEISQRTVSAVVSGLDQGATVPVPSASSRFSVAGGIARFAPVTLQTDGGTLTLSGEVDLADAALQGQAQLALDAGDEKVEGADPLVDYTISGSLAAPRLEADVSSLANYLSVRRLEKEQERVEAMQEALQEKLRLRREVRFYRWRAGERDRLRTEAEAVAERERQALERQKAEEAAKAAAEEEDVIRKAIEDAERRSREAPSQPDGKASTPNPDLNFDVSPPSPVAPRPAPPAPVDPALPGVTNPLQF</sequence>
<evidence type="ECO:0000313" key="4">
    <source>
        <dbReference type="Proteomes" id="UP000190135"/>
    </source>
</evidence>
<evidence type="ECO:0000259" key="2">
    <source>
        <dbReference type="Pfam" id="PF05170"/>
    </source>
</evidence>
<dbReference type="InterPro" id="IPR017023">
    <property type="entry name" value="UCP034039"/>
</dbReference>
<dbReference type="GO" id="GO:0090313">
    <property type="term" value="P:regulation of protein targeting to membrane"/>
    <property type="evidence" value="ECO:0007669"/>
    <property type="project" value="TreeGrafter"/>
</dbReference>
<keyword evidence="4" id="KW-1185">Reference proteome</keyword>
<proteinExistence type="predicted"/>
<feature type="compositionally biased region" description="Basic and acidic residues" evidence="1">
    <location>
        <begin position="1186"/>
        <end position="1211"/>
    </location>
</feature>
<protein>
    <submittedName>
        <fullName evidence="3">AsmA family protein</fullName>
    </submittedName>
</protein>
<evidence type="ECO:0000313" key="3">
    <source>
        <dbReference type="EMBL" id="SJZ48644.1"/>
    </source>
</evidence>
<dbReference type="InterPro" id="IPR052894">
    <property type="entry name" value="AsmA-related"/>
</dbReference>
<accession>A0A1T4L1P7</accession>
<evidence type="ECO:0000256" key="1">
    <source>
        <dbReference type="SAM" id="MobiDB-lite"/>
    </source>
</evidence>
<dbReference type="InterPro" id="IPR007844">
    <property type="entry name" value="AsmA"/>
</dbReference>
<dbReference type="PANTHER" id="PTHR30441:SF4">
    <property type="entry name" value="PROTEIN ASMA"/>
    <property type="match status" value="1"/>
</dbReference>
<dbReference type="Proteomes" id="UP000190135">
    <property type="component" value="Unassembled WGS sequence"/>
</dbReference>
<dbReference type="Pfam" id="PF05170">
    <property type="entry name" value="AsmA"/>
    <property type="match status" value="1"/>
</dbReference>